<dbReference type="AlphaFoldDB" id="A0A2A5S3N5"/>
<accession>A0A2A5S3N5</accession>
<protein>
    <submittedName>
        <fullName evidence="8">Drug:H+ antiporter-2 (14 Spanner) (DHA2) family drug resistance MFS transporter</fullName>
    </submittedName>
</protein>
<evidence type="ECO:0000256" key="2">
    <source>
        <dbReference type="ARBA" id="ARBA00022448"/>
    </source>
</evidence>
<dbReference type="PRINTS" id="PR01036">
    <property type="entry name" value="TCRTETB"/>
</dbReference>
<sequence>MIQLQNKKELKLGLALLASGIMSFCGVLIETAMTVTFPTLMSEFKVSTASIQWITTIYLLVISITVPLSSYLIKKFPLRYLFLFANLMFFLGLLTDYTAKSFIILLLGRFFQGLATGIALPLMFHIILTYAPLNKRGTMIGLGFLITSVAPAIGPTYGGLLSTNYTWHAIFLLLIPIILLSLVLGLFAIPKEAVETTETLDKTSLLGVILMFSGALFFLSNIEQLISLVYLVITVIGFAIFYKGSKSNPSPLIQLSLFKLPRFRLFLFGFLICQTMLLGISFIVPNYIQIVRGGSAFQSGLVMIPGALIGAILAPISGKLLDTFGAKRPILIGILITMIGWGGLSFSLGHIGALGVVAGHVFYMIGIGLCYSNLMAVGMNQIAKDLQSDGNAVFNTLQQFAGAVATALVAVIINFVQKNSHLSLQNATTLGSKIAMLVILGLMGLAFIGCLRLFSKSDD</sequence>
<dbReference type="PROSITE" id="PS50850">
    <property type="entry name" value="MFS"/>
    <property type="match status" value="1"/>
</dbReference>
<feature type="transmembrane region" description="Helical" evidence="6">
    <location>
        <begin position="330"/>
        <end position="349"/>
    </location>
</feature>
<dbReference type="PANTHER" id="PTHR42718:SF9">
    <property type="entry name" value="MAJOR FACILITATOR SUPERFAMILY MULTIDRUG TRANSPORTER MFSC"/>
    <property type="match status" value="1"/>
</dbReference>
<feature type="transmembrane region" description="Helical" evidence="6">
    <location>
        <begin position="225"/>
        <end position="242"/>
    </location>
</feature>
<dbReference type="Gene3D" id="1.20.1250.20">
    <property type="entry name" value="MFS general substrate transporter like domains"/>
    <property type="match status" value="1"/>
</dbReference>
<feature type="domain" description="Major facilitator superfamily (MFS) profile" evidence="7">
    <location>
        <begin position="11"/>
        <end position="458"/>
    </location>
</feature>
<feature type="transmembrane region" description="Helical" evidence="6">
    <location>
        <begin position="296"/>
        <end position="318"/>
    </location>
</feature>
<organism evidence="8 9">
    <name type="scientific">Pseudolactococcus piscium</name>
    <dbReference type="NCBI Taxonomy" id="1364"/>
    <lineage>
        <taxon>Bacteria</taxon>
        <taxon>Bacillati</taxon>
        <taxon>Bacillota</taxon>
        <taxon>Bacilli</taxon>
        <taxon>Lactobacillales</taxon>
        <taxon>Streptococcaceae</taxon>
        <taxon>Pseudolactococcus</taxon>
    </lineage>
</organism>
<dbReference type="PANTHER" id="PTHR42718">
    <property type="entry name" value="MAJOR FACILITATOR SUPERFAMILY MULTIDRUG TRANSPORTER MFSC"/>
    <property type="match status" value="1"/>
</dbReference>
<keyword evidence="9" id="KW-1185">Reference proteome</keyword>
<dbReference type="Pfam" id="PF07690">
    <property type="entry name" value="MFS_1"/>
    <property type="match status" value="1"/>
</dbReference>
<reference evidence="8 9" key="1">
    <citation type="submission" date="2014-12" db="EMBL/GenBank/DDBJ databases">
        <title>Draft genome sequences of 10 type strains of Lactococcus.</title>
        <authorList>
            <person name="Sun Z."/>
            <person name="Zhong Z."/>
            <person name="Liu W."/>
            <person name="Zhang W."/>
            <person name="Zhang H."/>
        </authorList>
    </citation>
    <scope>NUCLEOTIDE SEQUENCE [LARGE SCALE GENOMIC DNA]</scope>
    <source>
        <strain evidence="8 9">DSM 6634</strain>
    </source>
</reference>
<dbReference type="InterPro" id="IPR011701">
    <property type="entry name" value="MFS"/>
</dbReference>
<feature type="transmembrane region" description="Helical" evidence="6">
    <location>
        <begin position="103"/>
        <end position="128"/>
    </location>
</feature>
<gene>
    <name evidence="8" type="ORF">RU86_GL001664</name>
</gene>
<dbReference type="GO" id="GO:0005886">
    <property type="term" value="C:plasma membrane"/>
    <property type="evidence" value="ECO:0007669"/>
    <property type="project" value="UniProtKB-SubCell"/>
</dbReference>
<comment type="caution">
    <text evidence="8">The sequence shown here is derived from an EMBL/GenBank/DDBJ whole genome shotgun (WGS) entry which is preliminary data.</text>
</comment>
<keyword evidence="2" id="KW-0813">Transport</keyword>
<dbReference type="Proteomes" id="UP000218282">
    <property type="component" value="Unassembled WGS sequence"/>
</dbReference>
<feature type="transmembrane region" description="Helical" evidence="6">
    <location>
        <begin position="200"/>
        <end position="219"/>
    </location>
</feature>
<proteinExistence type="predicted"/>
<evidence type="ECO:0000256" key="6">
    <source>
        <dbReference type="SAM" id="Phobius"/>
    </source>
</evidence>
<evidence type="ECO:0000259" key="7">
    <source>
        <dbReference type="PROSITE" id="PS50850"/>
    </source>
</evidence>
<evidence type="ECO:0000256" key="4">
    <source>
        <dbReference type="ARBA" id="ARBA00022989"/>
    </source>
</evidence>
<evidence type="ECO:0000313" key="8">
    <source>
        <dbReference type="EMBL" id="PCS08060.1"/>
    </source>
</evidence>
<feature type="transmembrane region" description="Helical" evidence="6">
    <location>
        <begin position="12"/>
        <end position="33"/>
    </location>
</feature>
<keyword evidence="5 6" id="KW-0472">Membrane</keyword>
<evidence type="ECO:0000256" key="1">
    <source>
        <dbReference type="ARBA" id="ARBA00004651"/>
    </source>
</evidence>
<dbReference type="InterPro" id="IPR020846">
    <property type="entry name" value="MFS_dom"/>
</dbReference>
<feature type="transmembrane region" description="Helical" evidence="6">
    <location>
        <begin position="80"/>
        <end position="97"/>
    </location>
</feature>
<feature type="transmembrane region" description="Helical" evidence="6">
    <location>
        <begin position="140"/>
        <end position="160"/>
    </location>
</feature>
<dbReference type="SUPFAM" id="SSF103473">
    <property type="entry name" value="MFS general substrate transporter"/>
    <property type="match status" value="1"/>
</dbReference>
<feature type="transmembrane region" description="Helical" evidence="6">
    <location>
        <begin position="361"/>
        <end position="380"/>
    </location>
</feature>
<name>A0A2A5S3N5_9LACT</name>
<dbReference type="EMBL" id="JXJW01000004">
    <property type="protein sequence ID" value="PCS08060.1"/>
    <property type="molecule type" value="Genomic_DNA"/>
</dbReference>
<feature type="transmembrane region" description="Helical" evidence="6">
    <location>
        <begin position="166"/>
        <end position="188"/>
    </location>
</feature>
<keyword evidence="4 6" id="KW-1133">Transmembrane helix</keyword>
<feature type="transmembrane region" description="Helical" evidence="6">
    <location>
        <begin position="392"/>
        <end position="414"/>
    </location>
</feature>
<dbReference type="GO" id="GO:0022857">
    <property type="term" value="F:transmembrane transporter activity"/>
    <property type="evidence" value="ECO:0007669"/>
    <property type="project" value="InterPro"/>
</dbReference>
<comment type="subcellular location">
    <subcellularLocation>
        <location evidence="1">Cell membrane</location>
        <topology evidence="1">Multi-pass membrane protein</topology>
    </subcellularLocation>
</comment>
<evidence type="ECO:0000256" key="3">
    <source>
        <dbReference type="ARBA" id="ARBA00022692"/>
    </source>
</evidence>
<keyword evidence="3 6" id="KW-0812">Transmembrane</keyword>
<feature type="transmembrane region" description="Helical" evidence="6">
    <location>
        <begin position="53"/>
        <end position="73"/>
    </location>
</feature>
<feature type="transmembrane region" description="Helical" evidence="6">
    <location>
        <begin position="434"/>
        <end position="454"/>
    </location>
</feature>
<dbReference type="InterPro" id="IPR036259">
    <property type="entry name" value="MFS_trans_sf"/>
</dbReference>
<evidence type="ECO:0000313" key="9">
    <source>
        <dbReference type="Proteomes" id="UP000218282"/>
    </source>
</evidence>
<feature type="transmembrane region" description="Helical" evidence="6">
    <location>
        <begin position="263"/>
        <end position="284"/>
    </location>
</feature>
<dbReference type="Gene3D" id="1.20.1720.10">
    <property type="entry name" value="Multidrug resistance protein D"/>
    <property type="match status" value="1"/>
</dbReference>
<evidence type="ECO:0000256" key="5">
    <source>
        <dbReference type="ARBA" id="ARBA00023136"/>
    </source>
</evidence>